<feature type="compositionally biased region" description="Polar residues" evidence="2">
    <location>
        <begin position="854"/>
        <end position="867"/>
    </location>
</feature>
<proteinExistence type="predicted"/>
<accession>A0ABD2ADP9</accession>
<feature type="region of interest" description="Disordered" evidence="2">
    <location>
        <begin position="1412"/>
        <end position="1487"/>
    </location>
</feature>
<feature type="region of interest" description="Disordered" evidence="2">
    <location>
        <begin position="400"/>
        <end position="433"/>
    </location>
</feature>
<dbReference type="EMBL" id="JAUDFV010000152">
    <property type="protein sequence ID" value="KAL2718536.1"/>
    <property type="molecule type" value="Genomic_DNA"/>
</dbReference>
<evidence type="ECO:0000256" key="2">
    <source>
        <dbReference type="SAM" id="MobiDB-lite"/>
    </source>
</evidence>
<feature type="compositionally biased region" description="Polar residues" evidence="2">
    <location>
        <begin position="642"/>
        <end position="655"/>
    </location>
</feature>
<evidence type="ECO:0000313" key="4">
    <source>
        <dbReference type="Proteomes" id="UP001607302"/>
    </source>
</evidence>
<dbReference type="Proteomes" id="UP001607302">
    <property type="component" value="Unassembled WGS sequence"/>
</dbReference>
<feature type="compositionally biased region" description="Polar residues" evidence="2">
    <location>
        <begin position="908"/>
        <end position="919"/>
    </location>
</feature>
<feature type="region of interest" description="Disordered" evidence="2">
    <location>
        <begin position="1278"/>
        <end position="1297"/>
    </location>
</feature>
<feature type="compositionally biased region" description="Polar residues" evidence="2">
    <location>
        <begin position="751"/>
        <end position="769"/>
    </location>
</feature>
<feature type="compositionally biased region" description="Polar residues" evidence="2">
    <location>
        <begin position="942"/>
        <end position="963"/>
    </location>
</feature>
<evidence type="ECO:0000256" key="1">
    <source>
        <dbReference type="SAM" id="Coils"/>
    </source>
</evidence>
<feature type="compositionally biased region" description="Low complexity" evidence="2">
    <location>
        <begin position="1459"/>
        <end position="1487"/>
    </location>
</feature>
<gene>
    <name evidence="3" type="ORF">V1478_012412</name>
</gene>
<feature type="region of interest" description="Disordered" evidence="2">
    <location>
        <begin position="739"/>
        <end position="990"/>
    </location>
</feature>
<feature type="region of interest" description="Disordered" evidence="2">
    <location>
        <begin position="1061"/>
        <end position="1093"/>
    </location>
</feature>
<feature type="compositionally biased region" description="Basic and acidic residues" evidence="2">
    <location>
        <begin position="798"/>
        <end position="832"/>
    </location>
</feature>
<feature type="region of interest" description="Disordered" evidence="2">
    <location>
        <begin position="1356"/>
        <end position="1385"/>
    </location>
</feature>
<feature type="compositionally biased region" description="Basic and acidic residues" evidence="2">
    <location>
        <begin position="1061"/>
        <end position="1090"/>
    </location>
</feature>
<evidence type="ECO:0000313" key="3">
    <source>
        <dbReference type="EMBL" id="KAL2718536.1"/>
    </source>
</evidence>
<feature type="compositionally biased region" description="Basic residues" evidence="2">
    <location>
        <begin position="1415"/>
        <end position="1426"/>
    </location>
</feature>
<comment type="caution">
    <text evidence="3">The sequence shown here is derived from an EMBL/GenBank/DDBJ whole genome shotgun (WGS) entry which is preliminary data.</text>
</comment>
<organism evidence="3 4">
    <name type="scientific">Vespula squamosa</name>
    <name type="common">Southern yellow jacket</name>
    <name type="synonym">Wasp</name>
    <dbReference type="NCBI Taxonomy" id="30214"/>
    <lineage>
        <taxon>Eukaryota</taxon>
        <taxon>Metazoa</taxon>
        <taxon>Ecdysozoa</taxon>
        <taxon>Arthropoda</taxon>
        <taxon>Hexapoda</taxon>
        <taxon>Insecta</taxon>
        <taxon>Pterygota</taxon>
        <taxon>Neoptera</taxon>
        <taxon>Endopterygota</taxon>
        <taxon>Hymenoptera</taxon>
        <taxon>Apocrita</taxon>
        <taxon>Aculeata</taxon>
        <taxon>Vespoidea</taxon>
        <taxon>Vespidae</taxon>
        <taxon>Vespinae</taxon>
        <taxon>Vespula</taxon>
    </lineage>
</organism>
<protein>
    <submittedName>
        <fullName evidence="3">Proteoglycan 4-like</fullName>
    </submittedName>
</protein>
<feature type="region of interest" description="Disordered" evidence="2">
    <location>
        <begin position="631"/>
        <end position="655"/>
    </location>
</feature>
<sequence>MNHVKCIINANISRRVPSNTRITHCSCCKSELGFRRRSFKVRSPRVDDTFKLVMRKIYQLLLERRREEIKISKKAILYGQLGTRSKSIATSVRKFLSERKLPLKYIENIIPKRDVRFSSSSSMCYDHSVDYKDDRNNRSYAQMITAYNETMTTIYNTPDMIRNRSKSKMNDKLSKTLFRTTSTLSYPTYNIENFIIKESTEETSTDLSCAVDTNFNRSRGIDNDLYEKDEKTNNLKTRTIPKTTARTYASIIADYSAAVDKDLTSDKNEDHFPNLSLISHSPVKVTTSETSDFVSSPVLNTDSLKQISINEEIDWLRKVDKIIKDLKKSTGEKDKKIDKNVSSLKETNVLESIMTDQTPKVNTMNFIEVTSDETAFSEKNINEENVKNYKENQEIQEIKTEKVDNIKMTSQSSSPTYKSPTSSNLTSTTKKNWSQIPKNTESNILQDPQVELRMVPSGNESVVSVNLEGITKVMESKNPNSKELSIIVSNNKKTLSKALPKKSEHQLNSCSMHISISEGSLPVKELELSVNGKPISDVRSIKARSETLNVLTSLDKVEIRVPYAKENLNALNQSTKNIMKNVESSESVLKLRIATAFDDINPTITSGDTKKLLHKRSDLESDSPKIKLTHAENSDANVKMSELSSTSIKSKDQSNIQKIPVKKVEKPSEVNVKKAYKSDKIQEKFERSKIKKDSLERSNTSKSLGSKDDVKKNDEAANDIDLRLSKTFNDKASMRSNLNVRKFEQSEPKIVSNSSGRNIGNESFKQPNLKSASSDKSTIKSSRMTDKAAIKNSASDKAFAKPSEKPSVKVTEKMYEKVSEKPSDKTSEKDKVTSLADIVARHSGHGRSSDGSSTPVTNKPKPSSGKLDSSKSPRSNKRDSKTIDDITKKFVSNNQSFKIDSYDERMLSKSSPWRSNSYMKSKKEEDNQKSFSASSEHDKQKTNQLNRTYASNDKLQSKLTQDSSSKEKKPSTRWQNPPIEVKSSKVENKYDTKDLMTYSKPLDGEKTLKSSSTFKSGNVQITRDDPVLVNEKTTGSSSLSSVKIAEEKLNKRNDASLKREVKNVSTTKEVESMKKNVSDEKRLTTEKKDSVGIQMKELPKSDVLMKIIDPGINPSQQNVDKVRNEQLIRQKVASSEEKLNMQTSDKKDSLNDVAKQTMNTNDLKDRKINNILNSMKPIEKKKDGTLIDYGVKVASRKKPEKLTSRIKDVVTNEVAKDKVKEMDSIRVTIKEKATEKGNQRLDNRDEIKSSTLIKPITIPIQSSIKYSPRNVEHTKMDKMTNELKSSNIDDVDKGKKLDPLKKDVNLKAVDSEKNKNESLREKLSKTLERLKENVPNVKESEKLNSVKYFDDDSIKELSPSTKETSTKIKNTMSPRRSDEGTVIQNASKYFSRSRTLTDSLTETILRCPSKELEKKKSKNLSHKHSSKNIQENSNIKEKPRGTSNSMNLLVDNINKNKGDSSGSTNNSGTSSNPSNTNNSSSSKKTKPYTSMSIELIKFEMSHTHDVSHDYKETDKQSNVEVKDEYASKLKRPEKELVYAVWLQRKKETTDDKMS</sequence>
<feature type="compositionally biased region" description="Basic and acidic residues" evidence="2">
    <location>
        <begin position="868"/>
        <end position="888"/>
    </location>
</feature>
<feature type="compositionally biased region" description="Polar residues" evidence="2">
    <location>
        <begin position="1358"/>
        <end position="1374"/>
    </location>
</feature>
<keyword evidence="1" id="KW-0175">Coiled coil</keyword>
<feature type="compositionally biased region" description="Low complexity" evidence="2">
    <location>
        <begin position="770"/>
        <end position="782"/>
    </location>
</feature>
<keyword evidence="4" id="KW-1185">Reference proteome</keyword>
<feature type="compositionally biased region" description="Low complexity" evidence="2">
    <location>
        <begin position="409"/>
        <end position="431"/>
    </location>
</feature>
<feature type="coiled-coil region" evidence="1">
    <location>
        <begin position="1309"/>
        <end position="1340"/>
    </location>
</feature>
<name>A0ABD2ADP9_VESSQ</name>
<reference evidence="3 4" key="1">
    <citation type="journal article" date="2024" name="Ann. Entomol. Soc. Am.">
        <title>Genomic analyses of the southern and eastern yellowjacket wasps (Hymenoptera: Vespidae) reveal evolutionary signatures of social life.</title>
        <authorList>
            <person name="Catto M.A."/>
            <person name="Caine P.B."/>
            <person name="Orr S.E."/>
            <person name="Hunt B.G."/>
            <person name="Goodisman M.A.D."/>
        </authorList>
    </citation>
    <scope>NUCLEOTIDE SEQUENCE [LARGE SCALE GENOMIC DNA]</scope>
    <source>
        <strain evidence="3">233</strain>
        <tissue evidence="3">Head and thorax</tissue>
    </source>
</reference>